<keyword evidence="3" id="KW-1185">Reference proteome</keyword>
<feature type="compositionally biased region" description="Low complexity" evidence="1">
    <location>
        <begin position="181"/>
        <end position="190"/>
    </location>
</feature>
<gene>
    <name evidence="2" type="ORF">P8C59_004702</name>
</gene>
<protein>
    <submittedName>
        <fullName evidence="2">Uncharacterized protein</fullName>
    </submittedName>
</protein>
<name>A0AAD9MBJ6_9PEZI</name>
<evidence type="ECO:0000313" key="3">
    <source>
        <dbReference type="Proteomes" id="UP001217918"/>
    </source>
</evidence>
<sequence length="231" mass="25938">MLSAQAGDVGALLTVVDVVRICQLQKAISTVWTTPSADTSTVLGDTPEFAWPASLSLMWGFSYGLTVLETAANPFLVLCGHPDYAEARLLVAQGVQNVRQRADDRRWEQRGGENELLKLEWFRETREMREAKRTDTDGVISAEDVELEEDSGRRNHHPDQDEAMLGMIEEQEQAEVDALLSSYSPSDYSSQIRPDSPHFSDEDDYDSLFRDFLVQQKSQGSPFSEDVEMSL</sequence>
<evidence type="ECO:0000313" key="2">
    <source>
        <dbReference type="EMBL" id="KAK2070187.1"/>
    </source>
</evidence>
<dbReference type="AlphaFoldDB" id="A0AAD9MBJ6"/>
<proteinExistence type="predicted"/>
<feature type="compositionally biased region" description="Basic and acidic residues" evidence="1">
    <location>
        <begin position="150"/>
        <end position="159"/>
    </location>
</feature>
<dbReference type="Gene3D" id="1.20.1250.20">
    <property type="entry name" value="MFS general substrate transporter like domains"/>
    <property type="match status" value="1"/>
</dbReference>
<evidence type="ECO:0000256" key="1">
    <source>
        <dbReference type="SAM" id="MobiDB-lite"/>
    </source>
</evidence>
<dbReference type="EMBL" id="JAQQPM010000003">
    <property type="protein sequence ID" value="KAK2070187.1"/>
    <property type="molecule type" value="Genomic_DNA"/>
</dbReference>
<dbReference type="InterPro" id="IPR036259">
    <property type="entry name" value="MFS_trans_sf"/>
</dbReference>
<dbReference type="Proteomes" id="UP001217918">
    <property type="component" value="Unassembled WGS sequence"/>
</dbReference>
<feature type="region of interest" description="Disordered" evidence="1">
    <location>
        <begin position="179"/>
        <end position="204"/>
    </location>
</feature>
<comment type="caution">
    <text evidence="2">The sequence shown here is derived from an EMBL/GenBank/DDBJ whole genome shotgun (WGS) entry which is preliminary data.</text>
</comment>
<reference evidence="2" key="1">
    <citation type="journal article" date="2023" name="Mol. Plant Microbe Interact.">
        <title>Elucidating the Obligate Nature and Biological Capacity of an Invasive Fungal Corn Pathogen.</title>
        <authorList>
            <person name="MacCready J.S."/>
            <person name="Roggenkamp E.M."/>
            <person name="Gdanetz K."/>
            <person name="Chilvers M.I."/>
        </authorList>
    </citation>
    <scope>NUCLEOTIDE SEQUENCE</scope>
    <source>
        <strain evidence="2">PM02</strain>
    </source>
</reference>
<feature type="region of interest" description="Disordered" evidence="1">
    <location>
        <begin position="130"/>
        <end position="159"/>
    </location>
</feature>
<accession>A0AAD9MBJ6</accession>
<organism evidence="2 3">
    <name type="scientific">Phyllachora maydis</name>
    <dbReference type="NCBI Taxonomy" id="1825666"/>
    <lineage>
        <taxon>Eukaryota</taxon>
        <taxon>Fungi</taxon>
        <taxon>Dikarya</taxon>
        <taxon>Ascomycota</taxon>
        <taxon>Pezizomycotina</taxon>
        <taxon>Sordariomycetes</taxon>
        <taxon>Sordariomycetidae</taxon>
        <taxon>Phyllachorales</taxon>
        <taxon>Phyllachoraceae</taxon>
        <taxon>Phyllachora</taxon>
    </lineage>
</organism>